<name>A0A7W7DT00_9ACTN</name>
<evidence type="ECO:0008006" key="4">
    <source>
        <dbReference type="Google" id="ProtNLM"/>
    </source>
</evidence>
<gene>
    <name evidence="2" type="ORF">BJ965_005531</name>
</gene>
<evidence type="ECO:0000313" key="2">
    <source>
        <dbReference type="EMBL" id="MBB4715649.1"/>
    </source>
</evidence>
<protein>
    <recommendedName>
        <fullName evidence="4">SH3 domain-containing protein</fullName>
    </recommendedName>
</protein>
<evidence type="ECO:0000313" key="3">
    <source>
        <dbReference type="Proteomes" id="UP000565089"/>
    </source>
</evidence>
<dbReference type="RefSeq" id="WP_184912067.1">
    <property type="nucleotide sequence ID" value="NZ_JACHMS010000001.1"/>
</dbReference>
<evidence type="ECO:0000256" key="1">
    <source>
        <dbReference type="SAM" id="SignalP"/>
    </source>
</evidence>
<accession>A0A7W7DT00</accession>
<dbReference type="GeneID" id="95797494"/>
<sequence>MTYHKREEPLKKLLIAPLAVAALALAGFVPSASGTAAVENDTMSTVAATAKCKSLTALSTVHVRKSASTKSTSLRLWYKGTKGCDIKGVDGGSYKNTCGIPSYHYWRKVNYRGTVGYVPNVCVKYS</sequence>
<dbReference type="AlphaFoldDB" id="A0A7W7DT00"/>
<keyword evidence="3" id="KW-1185">Reference proteome</keyword>
<dbReference type="Gene3D" id="2.30.30.40">
    <property type="entry name" value="SH3 Domains"/>
    <property type="match status" value="1"/>
</dbReference>
<reference evidence="2 3" key="1">
    <citation type="submission" date="2020-08" db="EMBL/GenBank/DDBJ databases">
        <title>Sequencing the genomes of 1000 actinobacteria strains.</title>
        <authorList>
            <person name="Klenk H.-P."/>
        </authorList>
    </citation>
    <scope>NUCLEOTIDE SEQUENCE [LARGE SCALE GENOMIC DNA]</scope>
    <source>
        <strain evidence="2 3">DSM 40483</strain>
    </source>
</reference>
<organism evidence="2 3">
    <name type="scientific">Streptomyces luteogriseus</name>
    <dbReference type="NCBI Taxonomy" id="68233"/>
    <lineage>
        <taxon>Bacteria</taxon>
        <taxon>Bacillati</taxon>
        <taxon>Actinomycetota</taxon>
        <taxon>Actinomycetes</taxon>
        <taxon>Kitasatosporales</taxon>
        <taxon>Streptomycetaceae</taxon>
        <taxon>Streptomyces</taxon>
    </lineage>
</organism>
<feature type="signal peptide" evidence="1">
    <location>
        <begin position="1"/>
        <end position="36"/>
    </location>
</feature>
<dbReference type="Proteomes" id="UP000565089">
    <property type="component" value="Unassembled WGS sequence"/>
</dbReference>
<feature type="chain" id="PRO_5031495586" description="SH3 domain-containing protein" evidence="1">
    <location>
        <begin position="37"/>
        <end position="126"/>
    </location>
</feature>
<keyword evidence="1" id="KW-0732">Signal</keyword>
<proteinExistence type="predicted"/>
<comment type="caution">
    <text evidence="2">The sequence shown here is derived from an EMBL/GenBank/DDBJ whole genome shotgun (WGS) entry which is preliminary data.</text>
</comment>
<dbReference type="EMBL" id="JACHMS010000001">
    <property type="protein sequence ID" value="MBB4715649.1"/>
    <property type="molecule type" value="Genomic_DNA"/>
</dbReference>